<dbReference type="AlphaFoldDB" id="N6TVP4"/>
<dbReference type="SMART" id="SM00360">
    <property type="entry name" value="RRM"/>
    <property type="match status" value="2"/>
</dbReference>
<sequence length="282" mass="32737">MLERGTLGATGQNIHDFDLSRRLESIVEASEGFHFVQQNGQRIFTATPDLNLPNPPAGCEIFIGNIPKFMFEDELIPMFQSVAKLFRFRLMLDFNHRTRENRGFAFVEFESHLLASLARRQLHPRNLVIWERSLYVDWAEPVPEVDPGILQMIRVLYVKNLPIHYSNERVNFTFQYLCKGLITKTHKIKNYAFVHCVDREAAQLVTEKLLGLVLDDCRLEVEWARPRQYSNQSRARHPPINFCLNVPLRSRRIVKQLLQSRRSSPPNSDSDSGQTSPQSDEM</sequence>
<dbReference type="HOGENOM" id="CLU_987868_0_0_1"/>
<dbReference type="OrthoDB" id="3800936at2759"/>
<name>N6TVP4_DENPD</name>
<dbReference type="PROSITE" id="PS50102">
    <property type="entry name" value="RRM"/>
    <property type="match status" value="2"/>
</dbReference>
<organism evidence="2">
    <name type="scientific">Dendroctonus ponderosae</name>
    <name type="common">Mountain pine beetle</name>
    <dbReference type="NCBI Taxonomy" id="77166"/>
    <lineage>
        <taxon>Eukaryota</taxon>
        <taxon>Metazoa</taxon>
        <taxon>Ecdysozoa</taxon>
        <taxon>Arthropoda</taxon>
        <taxon>Hexapoda</taxon>
        <taxon>Insecta</taxon>
        <taxon>Pterygota</taxon>
        <taxon>Neoptera</taxon>
        <taxon>Endopterygota</taxon>
        <taxon>Coleoptera</taxon>
        <taxon>Polyphaga</taxon>
        <taxon>Cucujiformia</taxon>
        <taxon>Curculionidae</taxon>
        <taxon>Scolytinae</taxon>
        <taxon>Dendroctonus</taxon>
    </lineage>
</organism>
<evidence type="ECO:0000256" key="1">
    <source>
        <dbReference type="SAM" id="MobiDB-lite"/>
    </source>
</evidence>
<dbReference type="EMBL" id="KB741216">
    <property type="protein sequence ID" value="ENN72466.1"/>
    <property type="molecule type" value="Genomic_DNA"/>
</dbReference>
<dbReference type="Gene3D" id="3.30.70.330">
    <property type="match status" value="2"/>
</dbReference>
<dbReference type="InterPro" id="IPR012677">
    <property type="entry name" value="Nucleotide-bd_a/b_plait_sf"/>
</dbReference>
<proteinExistence type="predicted"/>
<accession>N6TVP4</accession>
<feature type="region of interest" description="Disordered" evidence="1">
    <location>
        <begin position="259"/>
        <end position="282"/>
    </location>
</feature>
<gene>
    <name evidence="2" type="ORF">YQE_10808</name>
</gene>
<protein>
    <submittedName>
        <fullName evidence="2">Uncharacterized protein</fullName>
    </submittedName>
</protein>
<dbReference type="InterPro" id="IPR035979">
    <property type="entry name" value="RBD_domain_sf"/>
</dbReference>
<dbReference type="Pfam" id="PF00076">
    <property type="entry name" value="RRM_1"/>
    <property type="match status" value="1"/>
</dbReference>
<dbReference type="GO" id="GO:0003723">
    <property type="term" value="F:RNA binding"/>
    <property type="evidence" value="ECO:0007669"/>
    <property type="project" value="UniProtKB-UniRule"/>
</dbReference>
<dbReference type="InterPro" id="IPR000504">
    <property type="entry name" value="RRM_dom"/>
</dbReference>
<dbReference type="SUPFAM" id="SSF54928">
    <property type="entry name" value="RNA-binding domain, RBD"/>
    <property type="match status" value="1"/>
</dbReference>
<reference evidence="2" key="1">
    <citation type="journal article" date="2013" name="Genome Biol.">
        <title>Draft genome of the mountain pine beetle, Dendroctonus ponderosae Hopkins, a major forest pest.</title>
        <authorList>
            <person name="Keeling C.I."/>
            <person name="Yuen M.M."/>
            <person name="Liao N.Y."/>
            <person name="Docking T.R."/>
            <person name="Chan S.K."/>
            <person name="Taylor G.A."/>
            <person name="Palmquist D.L."/>
            <person name="Jackman S.D."/>
            <person name="Nguyen A."/>
            <person name="Li M."/>
            <person name="Henderson H."/>
            <person name="Janes J.K."/>
            <person name="Zhao Y."/>
            <person name="Pandoh P."/>
            <person name="Moore R."/>
            <person name="Sperling F.A."/>
            <person name="Huber D.P."/>
            <person name="Birol I."/>
            <person name="Jones S.J."/>
            <person name="Bohlmann J."/>
        </authorList>
    </citation>
    <scope>NUCLEOTIDE SEQUENCE</scope>
</reference>
<evidence type="ECO:0000313" key="2">
    <source>
        <dbReference type="EMBL" id="ENN72466.1"/>
    </source>
</evidence>
<feature type="compositionally biased region" description="Polar residues" evidence="1">
    <location>
        <begin position="273"/>
        <end position="282"/>
    </location>
</feature>
<dbReference type="PANTHER" id="PTHR21245">
    <property type="entry name" value="HETEROGENEOUS NUCLEAR RIBONUCLEOPROTEIN"/>
    <property type="match status" value="1"/>
</dbReference>
<feature type="compositionally biased region" description="Low complexity" evidence="1">
    <location>
        <begin position="260"/>
        <end position="272"/>
    </location>
</feature>
<feature type="non-terminal residue" evidence="2">
    <location>
        <position position="1"/>
    </location>
</feature>